<dbReference type="GO" id="GO:0000184">
    <property type="term" value="P:nuclear-transcribed mRNA catabolic process, nonsense-mediated decay"/>
    <property type="evidence" value="ECO:0007669"/>
    <property type="project" value="InterPro"/>
</dbReference>
<dbReference type="PANTHER" id="PTHR12839:SF7">
    <property type="entry name" value="REGULATOR OF NONSENSE TRANSCRIPTS 2"/>
    <property type="match status" value="1"/>
</dbReference>
<proteinExistence type="predicted"/>
<feature type="domain" description="MIF4G" evidence="4">
    <location>
        <begin position="416"/>
        <end position="605"/>
    </location>
</feature>
<gene>
    <name evidence="5" type="ORF">g.27788</name>
</gene>
<name>A0A1B6KI40_9HEMI</name>
<dbReference type="Gene3D" id="1.25.40.180">
    <property type="match status" value="3"/>
</dbReference>
<dbReference type="AlphaFoldDB" id="A0A1B6KI40"/>
<dbReference type="EMBL" id="GEBQ01028856">
    <property type="protein sequence ID" value="JAT11121.1"/>
    <property type="molecule type" value="Transcribed_RNA"/>
</dbReference>
<dbReference type="InterPro" id="IPR003890">
    <property type="entry name" value="MIF4G-like_typ-3"/>
</dbReference>
<protein>
    <recommendedName>
        <fullName evidence="4">MIF4G domain-containing protein</fullName>
    </recommendedName>
</protein>
<dbReference type="GO" id="GO:0003723">
    <property type="term" value="F:RNA binding"/>
    <property type="evidence" value="ECO:0007669"/>
    <property type="project" value="InterPro"/>
</dbReference>
<dbReference type="SMART" id="SM00543">
    <property type="entry name" value="MIF4G"/>
    <property type="match status" value="3"/>
</dbReference>
<feature type="domain" description="MIF4G" evidence="4">
    <location>
        <begin position="83"/>
        <end position="308"/>
    </location>
</feature>
<evidence type="ECO:0000256" key="2">
    <source>
        <dbReference type="ARBA" id="ARBA00022490"/>
    </source>
</evidence>
<dbReference type="InterPro" id="IPR007193">
    <property type="entry name" value="Upf2/Nmd2_C"/>
</dbReference>
<sequence length="1018" mass="116125">MLQPAIENTSTNEATNLEEEIEIDEEEEDFGQYEYSHLKEELVTYIQESEQSLNAKSVLLERNNNAASNRPDAAEIAKRDSSIKKNSSFIKKMRNLGAPQIDLLVAECHSLNLSKYLSEAASAIVEAKIKFTDIPSAVLLCTEINCTYPEFARPLQDEFIKVLAVNKDEPVANANRLRVELCFYAELSLCGIIPARLSLPVLGTTLTALSQDKTFNTLSLILSFCKHCGPDFAGLVPRRIRLLCEQFSMTLKKTTLLGASKQESVRNLLHDYYLSLCRHLCSEQVRLSAYEKQSRQILMAKGELRNDRVSTAEVMRTEIQTLLSGAVTLAELLDVELPELPDADFQDLQLGDGEDCSGGHVWEDEMTRMFYTQLPDIKEYLAQLNKQEEEKEKSTTESDSLKPEDSDSTSKKSGLETFLKLLPNCSNREMIDNAALEFLVYFNSKIGRKKLSITLFTVPRTRLELLPLYARFVAILNPVVPEVGTNLCQQLKSETLRHINKKDQVNIESKKKTVKFVGELVNFGVYAKKEVLRVLKLLLYDFTHHNIEMVCSLLETCGCVLYAASDTHLSTKYYLEQMMRLKTMMALDSRYVTLIENAYYHILPPENTVIQPPVQLTPLQLFISKMIYNDLMEPSLEMKVLNGLRCLDWDSKETAAYAVLCLTRAFNVSYSRIQALARVVSKLTDYQEEAVCCVVDGVLEDIRLGMEVNKALMNQRRVAMIKYLGELYNYRLLDTSDILRVLYSLLSFEVVVNQAQVFSVDPPTSVIRLHLILLLLNTCLFPLSNPDTLKKLKYFCTYFQHYYWMKRSSPLWSEDRPFPKDLVYRFEDVVLYISSDFTLAKSLEEASDSVANINMKLFSEVAQNNPDCVKMLQTVIEENESSTDTSEEENEDMNSEDMAKLKSDQRSTQKKKDESDDEFQQELNQIISESLKTSDINKPKTKTEIPLPLGYKKVIADGEPQFVLLSKKGNKQVYKPLKLPPDHEFFAGLKSGEEAIRKENAKYKRLTLDINERLQDDI</sequence>
<dbReference type="SUPFAM" id="SSF48371">
    <property type="entry name" value="ARM repeat"/>
    <property type="match status" value="3"/>
</dbReference>
<dbReference type="PANTHER" id="PTHR12839">
    <property type="entry name" value="NONSENSE-MEDIATED MRNA DECAY PROTEIN 2 UP-FRAMESHIFT SUPPRESSOR 2"/>
    <property type="match status" value="1"/>
</dbReference>
<dbReference type="GO" id="GO:0005737">
    <property type="term" value="C:cytoplasm"/>
    <property type="evidence" value="ECO:0007669"/>
    <property type="project" value="UniProtKB-SubCell"/>
</dbReference>
<evidence type="ECO:0000256" key="3">
    <source>
        <dbReference type="SAM" id="MobiDB-lite"/>
    </source>
</evidence>
<feature type="compositionally biased region" description="Basic and acidic residues" evidence="3">
    <location>
        <begin position="897"/>
        <end position="914"/>
    </location>
</feature>
<dbReference type="InterPro" id="IPR016024">
    <property type="entry name" value="ARM-type_fold"/>
</dbReference>
<feature type="region of interest" description="Disordered" evidence="3">
    <location>
        <begin position="878"/>
        <end position="919"/>
    </location>
</feature>
<dbReference type="InterPro" id="IPR039762">
    <property type="entry name" value="Nmd2/UPF2"/>
</dbReference>
<dbReference type="Gene3D" id="4.10.80.160">
    <property type="match status" value="1"/>
</dbReference>
<evidence type="ECO:0000259" key="4">
    <source>
        <dbReference type="SMART" id="SM00543"/>
    </source>
</evidence>
<dbReference type="GO" id="GO:0035145">
    <property type="term" value="C:exon-exon junction complex"/>
    <property type="evidence" value="ECO:0007669"/>
    <property type="project" value="TreeGrafter"/>
</dbReference>
<organism evidence="5">
    <name type="scientific">Graphocephala atropunctata</name>
    <dbReference type="NCBI Taxonomy" id="36148"/>
    <lineage>
        <taxon>Eukaryota</taxon>
        <taxon>Metazoa</taxon>
        <taxon>Ecdysozoa</taxon>
        <taxon>Arthropoda</taxon>
        <taxon>Hexapoda</taxon>
        <taxon>Insecta</taxon>
        <taxon>Pterygota</taxon>
        <taxon>Neoptera</taxon>
        <taxon>Paraneoptera</taxon>
        <taxon>Hemiptera</taxon>
        <taxon>Auchenorrhyncha</taxon>
        <taxon>Membracoidea</taxon>
        <taxon>Cicadellidae</taxon>
        <taxon>Cicadellinae</taxon>
        <taxon>Cicadellini</taxon>
        <taxon>Graphocephala</taxon>
    </lineage>
</organism>
<dbReference type="Pfam" id="PF04050">
    <property type="entry name" value="Upf2"/>
    <property type="match status" value="1"/>
</dbReference>
<evidence type="ECO:0000313" key="5">
    <source>
        <dbReference type="EMBL" id="JAT11121.1"/>
    </source>
</evidence>
<reference evidence="5" key="1">
    <citation type="submission" date="2015-11" db="EMBL/GenBank/DDBJ databases">
        <title>De novo transcriptome assembly of four potential Pierce s Disease insect vectors from Arizona vineyards.</title>
        <authorList>
            <person name="Tassone E.E."/>
        </authorList>
    </citation>
    <scope>NUCLEOTIDE SEQUENCE</scope>
</reference>
<feature type="region of interest" description="Disordered" evidence="3">
    <location>
        <begin position="386"/>
        <end position="411"/>
    </location>
</feature>
<feature type="compositionally biased region" description="Acidic residues" evidence="3">
    <location>
        <begin position="878"/>
        <end position="895"/>
    </location>
</feature>
<dbReference type="Pfam" id="PF02854">
    <property type="entry name" value="MIF4G"/>
    <property type="match status" value="3"/>
</dbReference>
<keyword evidence="2" id="KW-0963">Cytoplasm</keyword>
<accession>A0A1B6KI40</accession>
<feature type="domain" description="MIF4G" evidence="4">
    <location>
        <begin position="621"/>
        <end position="836"/>
    </location>
</feature>
<evidence type="ECO:0000256" key="1">
    <source>
        <dbReference type="ARBA" id="ARBA00004496"/>
    </source>
</evidence>
<comment type="subcellular location">
    <subcellularLocation>
        <location evidence="1">Cytoplasm</location>
    </subcellularLocation>
</comment>